<feature type="region of interest" description="Disordered" evidence="1">
    <location>
        <begin position="129"/>
        <end position="281"/>
    </location>
</feature>
<accession>A0A8H3TTI4</accession>
<dbReference type="AlphaFoldDB" id="A0A8H3TTI4"/>
<proteinExistence type="predicted"/>
<feature type="compositionally biased region" description="Basic and acidic residues" evidence="1">
    <location>
        <begin position="150"/>
        <end position="162"/>
    </location>
</feature>
<name>A0A8H3TTI4_9TREE</name>
<evidence type="ECO:0000256" key="1">
    <source>
        <dbReference type="SAM" id="MobiDB-lite"/>
    </source>
</evidence>
<feature type="compositionally biased region" description="Polar residues" evidence="1">
    <location>
        <begin position="129"/>
        <end position="148"/>
    </location>
</feature>
<comment type="caution">
    <text evidence="2">The sequence shown here is derived from an EMBL/GenBank/DDBJ whole genome shotgun (WGS) entry which is preliminary data.</text>
</comment>
<dbReference type="OrthoDB" id="2596188at2759"/>
<feature type="compositionally biased region" description="Polar residues" evidence="1">
    <location>
        <begin position="249"/>
        <end position="262"/>
    </location>
</feature>
<reference evidence="2" key="1">
    <citation type="submission" date="2020-07" db="EMBL/GenBank/DDBJ databases">
        <title>Draft Genome Sequence of a Deep-Sea Yeast, Naganishia (Cryptococcus) liquefaciens strain N6.</title>
        <authorList>
            <person name="Han Y.W."/>
            <person name="Kajitani R."/>
            <person name="Morimoto H."/>
            <person name="Parhat M."/>
            <person name="Tsubouchi H."/>
            <person name="Bakenova O."/>
            <person name="Ogata M."/>
            <person name="Argunhan B."/>
            <person name="Aoki R."/>
            <person name="Kajiwara S."/>
            <person name="Itoh T."/>
            <person name="Iwasaki H."/>
        </authorList>
    </citation>
    <scope>NUCLEOTIDE SEQUENCE</scope>
    <source>
        <strain evidence="2">N6</strain>
    </source>
</reference>
<protein>
    <submittedName>
        <fullName evidence="2">Uncharacterized protein</fullName>
    </submittedName>
</protein>
<gene>
    <name evidence="2" type="ORF">NliqN6_3161</name>
</gene>
<organism evidence="2 3">
    <name type="scientific">Naganishia liquefaciens</name>
    <dbReference type="NCBI Taxonomy" id="104408"/>
    <lineage>
        <taxon>Eukaryota</taxon>
        <taxon>Fungi</taxon>
        <taxon>Dikarya</taxon>
        <taxon>Basidiomycota</taxon>
        <taxon>Agaricomycotina</taxon>
        <taxon>Tremellomycetes</taxon>
        <taxon>Filobasidiales</taxon>
        <taxon>Filobasidiaceae</taxon>
        <taxon>Naganishia</taxon>
    </lineage>
</organism>
<dbReference type="Proteomes" id="UP000620104">
    <property type="component" value="Unassembled WGS sequence"/>
</dbReference>
<feature type="compositionally biased region" description="Low complexity" evidence="1">
    <location>
        <begin position="174"/>
        <end position="185"/>
    </location>
</feature>
<evidence type="ECO:0000313" key="2">
    <source>
        <dbReference type="EMBL" id="GHJ86759.1"/>
    </source>
</evidence>
<evidence type="ECO:0000313" key="3">
    <source>
        <dbReference type="Proteomes" id="UP000620104"/>
    </source>
</evidence>
<sequence>MVTTAPTRTSMSSSFIVTDSDIALAKRCNEGETCPEITAGPEVPIAVTTTMATTKIVSCTTTTTVIDSQTSTLTLWSTEVQTSTEHIQGAATVTVWLVTPAPEIKSKTWHQEETYTFVRTGTSTSFWTETQPVQTSATTISGPVTTWTDGGKHDSTDCRDCQRQGSPPAPTVSPPTSSSPPGLAPAWTHTAALVGSTAQPGRPDSALFSQGSPSAVGWMGTPQGSTGGASSPYMGAAAMAHVGEGPPSGSGTPLPNFNNPQGSAMPPQLSPNPAGQGAAAPISPFSSAGMADHVLTGATERLLVCALSAVVGSAVLL</sequence>
<keyword evidence="3" id="KW-1185">Reference proteome</keyword>
<dbReference type="EMBL" id="BLZA01000019">
    <property type="protein sequence ID" value="GHJ86759.1"/>
    <property type="molecule type" value="Genomic_DNA"/>
</dbReference>